<keyword evidence="1" id="KW-0805">Transcription regulation</keyword>
<dbReference type="SMART" id="SM00065">
    <property type="entry name" value="GAF"/>
    <property type="match status" value="1"/>
</dbReference>
<evidence type="ECO:0000256" key="1">
    <source>
        <dbReference type="ARBA" id="ARBA00023015"/>
    </source>
</evidence>
<evidence type="ECO:0000313" key="5">
    <source>
        <dbReference type="EMBL" id="MBW0137418.1"/>
    </source>
</evidence>
<protein>
    <submittedName>
        <fullName evidence="5">AsnC family transcriptional regulator</fullName>
    </submittedName>
</protein>
<keyword evidence="3" id="KW-0804">Transcription</keyword>
<dbReference type="PROSITE" id="PS50956">
    <property type="entry name" value="HTH_ASNC_2"/>
    <property type="match status" value="1"/>
</dbReference>
<reference evidence="5 6" key="1">
    <citation type="submission" date="2020-11" db="EMBL/GenBank/DDBJ databases">
        <title>Pseudonocardia abyssalis sp. nov. and Pseudonocardia oceani sp. nov., description and phylogenomic analysis of two novel actinomycetes isolated from the deep Southern Ocean.</title>
        <authorList>
            <person name="Parra J."/>
        </authorList>
    </citation>
    <scope>NUCLEOTIDE SEQUENCE [LARGE SCALE GENOMIC DNA]</scope>
    <source>
        <strain evidence="5 6">KRD-168</strain>
    </source>
</reference>
<evidence type="ECO:0000256" key="3">
    <source>
        <dbReference type="ARBA" id="ARBA00023163"/>
    </source>
</evidence>
<sequence>MRYDPNIGILLSLFADIGSVRGHRKEVKMAGRRRRQELDAVDRRLVAELKRDGRAPNVALAKSLGVSEKTVRLRIARLQDAGKLRISAELTEDEPRSRMIYLVKARPGERIEVAEFLAAQPGAEIVYLTTGAADVIVVGAFDDDTSALRFQVQTIEGHEGVASAESCHLITKAGVSNGTAGGAAPAVDPEVLATVMGLARGASLEELSQIVCTVGTAGLGADRVLVVIADDSGRRPWRVTRSHGISTTYLNALDQLIDDGLTDGVIKKVWQTQLHMLVTDARTDPLFAAAHGLVLAEGYVSILTLPMLYGDSLVASISLYYDSKYSFDETYVATAQGAVDSLTIGIARSLGKAPSFNVIQR</sequence>
<dbReference type="PANTHER" id="PTHR30154">
    <property type="entry name" value="LEUCINE-RESPONSIVE REGULATORY PROTEIN"/>
    <property type="match status" value="1"/>
</dbReference>
<keyword evidence="6" id="KW-1185">Reference proteome</keyword>
<dbReference type="PANTHER" id="PTHR30154:SF34">
    <property type="entry name" value="TRANSCRIPTIONAL REGULATOR AZLB"/>
    <property type="match status" value="1"/>
</dbReference>
<gene>
    <name evidence="5" type="ORF">I4I81_24610</name>
</gene>
<proteinExistence type="predicted"/>
<dbReference type="Pfam" id="PF01590">
    <property type="entry name" value="GAF"/>
    <property type="match status" value="1"/>
</dbReference>
<dbReference type="Pfam" id="PF13404">
    <property type="entry name" value="HTH_AsnC-type"/>
    <property type="match status" value="1"/>
</dbReference>
<comment type="caution">
    <text evidence="5">The sequence shown here is derived from an EMBL/GenBank/DDBJ whole genome shotgun (WGS) entry which is preliminary data.</text>
</comment>
<dbReference type="Proteomes" id="UP000694287">
    <property type="component" value="Unassembled WGS sequence"/>
</dbReference>
<dbReference type="PROSITE" id="PS00519">
    <property type="entry name" value="HTH_ASNC_1"/>
    <property type="match status" value="1"/>
</dbReference>
<dbReference type="InterPro" id="IPR003018">
    <property type="entry name" value="GAF"/>
</dbReference>
<dbReference type="InterPro" id="IPR000485">
    <property type="entry name" value="AsnC-type_HTH_dom"/>
</dbReference>
<accession>A0ABS6UYU1</accession>
<dbReference type="InterPro" id="IPR019888">
    <property type="entry name" value="Tscrpt_reg_AsnC-like"/>
</dbReference>
<feature type="domain" description="HTH asnC-type" evidence="4">
    <location>
        <begin position="38"/>
        <end position="82"/>
    </location>
</feature>
<evidence type="ECO:0000259" key="4">
    <source>
        <dbReference type="PROSITE" id="PS50956"/>
    </source>
</evidence>
<keyword evidence="2" id="KW-0238">DNA-binding</keyword>
<name>A0ABS6UYU1_9PSEU</name>
<evidence type="ECO:0000313" key="6">
    <source>
        <dbReference type="Proteomes" id="UP000694287"/>
    </source>
</evidence>
<dbReference type="SMART" id="SM00344">
    <property type="entry name" value="HTH_ASNC"/>
    <property type="match status" value="1"/>
</dbReference>
<evidence type="ECO:0000256" key="2">
    <source>
        <dbReference type="ARBA" id="ARBA00023125"/>
    </source>
</evidence>
<dbReference type="EMBL" id="JADQDK010000001">
    <property type="protein sequence ID" value="MBW0137418.1"/>
    <property type="molecule type" value="Genomic_DNA"/>
</dbReference>
<dbReference type="InterPro" id="IPR019885">
    <property type="entry name" value="Tscrpt_reg_HTH_AsnC-type_CS"/>
</dbReference>
<dbReference type="RefSeq" id="WP_218602702.1">
    <property type="nucleotide sequence ID" value="NZ_JADQDJ010000079.1"/>
</dbReference>
<organism evidence="5 6">
    <name type="scientific">Pseudonocardia abyssalis</name>
    <dbReference type="NCBI Taxonomy" id="2792008"/>
    <lineage>
        <taxon>Bacteria</taxon>
        <taxon>Bacillati</taxon>
        <taxon>Actinomycetota</taxon>
        <taxon>Actinomycetes</taxon>
        <taxon>Pseudonocardiales</taxon>
        <taxon>Pseudonocardiaceae</taxon>
        <taxon>Pseudonocardia</taxon>
    </lineage>
</organism>